<evidence type="ECO:0000256" key="2">
    <source>
        <dbReference type="ARBA" id="ARBA00022630"/>
    </source>
</evidence>
<evidence type="ECO:0000256" key="1">
    <source>
        <dbReference type="ARBA" id="ARBA00009333"/>
    </source>
</evidence>
<dbReference type="AlphaFoldDB" id="A0A420J0H0"/>
<keyword evidence="3" id="KW-0560">Oxidoreductase</keyword>
<proteinExistence type="inferred from homology"/>
<dbReference type="GO" id="GO:0016491">
    <property type="term" value="F:oxidoreductase activity"/>
    <property type="evidence" value="ECO:0007669"/>
    <property type="project" value="UniProtKB-KW"/>
</dbReference>
<dbReference type="InterPro" id="IPR036188">
    <property type="entry name" value="FAD/NAD-bd_sf"/>
</dbReference>
<organism evidence="5 6">
    <name type="scientific">Golovinomyces cichoracearum</name>
    <dbReference type="NCBI Taxonomy" id="62708"/>
    <lineage>
        <taxon>Eukaryota</taxon>
        <taxon>Fungi</taxon>
        <taxon>Dikarya</taxon>
        <taxon>Ascomycota</taxon>
        <taxon>Pezizomycotina</taxon>
        <taxon>Leotiomycetes</taxon>
        <taxon>Erysiphales</taxon>
        <taxon>Erysiphaceae</taxon>
        <taxon>Golovinomyces</taxon>
    </lineage>
</organism>
<dbReference type="EMBL" id="MCBQ01004772">
    <property type="protein sequence ID" value="RKF80254.1"/>
    <property type="molecule type" value="Genomic_DNA"/>
</dbReference>
<sequence>MCLLTLTSRSDANPTLLRRQDKFLKDAGSLPTSYDVVIVGGGPAGLSALSSLVRVRRKVLLIDSGDYRNALTRNTHDVIGSDGISPSLFRKKAREQIARYPTAFIQNETVTSISRSNNGSVFVTTISRGRQYTSRKIVLATGIKDILPNMPGIDVAWGSGIYWCTWCDGWEHRDQPLGILVSLPDVIDRVLQVKNLNNDIITFVNGSDTPDNRAILDGTSPGWQNNLARLGVKLENRTVIGIERLQDGSIIKNETSWEEFDKFHVTLDDGTQVQRGALLMSFPKRQHSYLGERLGVKLENERIVVDKSNMRAAPGVWGVGDANNDGTTNVPHALYTGKKAGVNAHFELAREEIALSPTIKRSESERIEGVDDSLQLLWYSLSYNYSKHQLSKNRILVS</sequence>
<gene>
    <name evidence="5" type="ORF">GcM3_047020</name>
</gene>
<keyword evidence="2" id="KW-0285">Flavoprotein</keyword>
<comment type="caution">
    <text evidence="5">The sequence shown here is derived from an EMBL/GenBank/DDBJ whole genome shotgun (WGS) entry which is preliminary data.</text>
</comment>
<evidence type="ECO:0000313" key="5">
    <source>
        <dbReference type="EMBL" id="RKF80254.1"/>
    </source>
</evidence>
<dbReference type="PRINTS" id="PR00469">
    <property type="entry name" value="PNDRDTASEII"/>
</dbReference>
<dbReference type="Pfam" id="PF07992">
    <property type="entry name" value="Pyr_redox_2"/>
    <property type="match status" value="1"/>
</dbReference>
<accession>A0A420J0H0</accession>
<evidence type="ECO:0000259" key="4">
    <source>
        <dbReference type="Pfam" id="PF07992"/>
    </source>
</evidence>
<dbReference type="InterPro" id="IPR050097">
    <property type="entry name" value="Ferredoxin-NADP_redctase_2"/>
</dbReference>
<dbReference type="STRING" id="62708.A0A420J0H0"/>
<dbReference type="InterPro" id="IPR023753">
    <property type="entry name" value="FAD/NAD-binding_dom"/>
</dbReference>
<evidence type="ECO:0000256" key="3">
    <source>
        <dbReference type="ARBA" id="ARBA00023002"/>
    </source>
</evidence>
<dbReference type="Gene3D" id="3.50.50.60">
    <property type="entry name" value="FAD/NAD(P)-binding domain"/>
    <property type="match status" value="2"/>
</dbReference>
<dbReference type="PANTHER" id="PTHR48105">
    <property type="entry name" value="THIOREDOXIN REDUCTASE 1-RELATED-RELATED"/>
    <property type="match status" value="1"/>
</dbReference>
<dbReference type="Proteomes" id="UP000283383">
    <property type="component" value="Unassembled WGS sequence"/>
</dbReference>
<feature type="domain" description="FAD/NAD(P)-binding" evidence="4">
    <location>
        <begin position="34"/>
        <end position="336"/>
    </location>
</feature>
<dbReference type="SUPFAM" id="SSF51905">
    <property type="entry name" value="FAD/NAD(P)-binding domain"/>
    <property type="match status" value="1"/>
</dbReference>
<dbReference type="GO" id="GO:0097237">
    <property type="term" value="P:cellular response to toxic substance"/>
    <property type="evidence" value="ECO:0007669"/>
    <property type="project" value="UniProtKB-ARBA"/>
</dbReference>
<protein>
    <submittedName>
        <fullName evidence="5">Putative thioredoxin reductase</fullName>
    </submittedName>
</protein>
<reference evidence="5 6" key="1">
    <citation type="journal article" date="2018" name="BMC Genomics">
        <title>Comparative genome analyses reveal sequence features reflecting distinct modes of host-adaptation between dicot and monocot powdery mildew.</title>
        <authorList>
            <person name="Wu Y."/>
            <person name="Ma X."/>
            <person name="Pan Z."/>
            <person name="Kale S.D."/>
            <person name="Song Y."/>
            <person name="King H."/>
            <person name="Zhang Q."/>
            <person name="Presley C."/>
            <person name="Deng X."/>
            <person name="Wei C.I."/>
            <person name="Xiao S."/>
        </authorList>
    </citation>
    <scope>NUCLEOTIDE SEQUENCE [LARGE SCALE GENOMIC DNA]</scope>
    <source>
        <strain evidence="5">UMSG3</strain>
    </source>
</reference>
<comment type="similarity">
    <text evidence="1">Belongs to the class-II pyridine nucleotide-disulfide oxidoreductase family.</text>
</comment>
<evidence type="ECO:0000313" key="6">
    <source>
        <dbReference type="Proteomes" id="UP000283383"/>
    </source>
</evidence>
<name>A0A420J0H0_9PEZI</name>
<keyword evidence="6" id="KW-1185">Reference proteome</keyword>
<dbReference type="PRINTS" id="PR00368">
    <property type="entry name" value="FADPNR"/>
</dbReference>